<sequence length="1494" mass="165167">CIKPAYLSSLMLIKVDGQGSFNDLTGFSLSPPYFNLAAGSSITATATCGQDEFGTPRSDLYCKLVGGPTNGLVSHNIQGQYCDYCNAIDPNKAHPVTNAIDGTERWWQSPPLSRGLIHNEVNVTLDLGQLFHVAYILIKFANAPRPDLWVLERSVDNGRTFSPWQYFAHSKRECIEKFGKQPNVRVIHDDDQLCTTEYSRIVPLENGEIVVSLVNGRPGSKNFTYSPTLRDFTKATNIRLRFLRTSTLLGHLISKAQRDPTVTRRYYYSIKDISIGGRCVCHGHAQVCGGGRNQDHPNRLQCECQHNTCGESCDRCCPGFNQKPWRAATVDSPNECHPCQCFSHAFDCYYDPEVEKRGASLDTFGRYDGGGVCISCQHNTAGVNCERCIEGFYRPFGVPPESPTGCIPCRCDERTAAGCEMGSGRCICKPQFTGENCDRCADGYYYYPQCIRKFIPTTCPPGYFGSPSCQQCICDYRGTAYGVCDASGRCLCRQGVEGERCDRCRPGYHSFPNCQGEKEEYSFPTECLCDGAGAANSACSPSGHCVCLPNYEGKECDECAPGYYGYPDCAGENRGSVSTILLIPYLLFQGSCGCLPNVEGTLCDRCKPLYWNLAANNPRGCIECQCDVKGTLSGVGECEQKSGQCHCKPNACGDACDTCKDGYFLLQKKQYFGCQGCQCDVGGAVDMACDEMSGQCRCRENVVGRRCTEPAPSYFFPTLHQLTVEIEDGTTPNARPVRFGYDPQEFPDFSWRGYAVMSPAQVSTYSRQDLDIYVRARILVVDEAGSQSCCDWSDQSKEVIFPESPSPSFLTVPGEGFAEPFALTPGKWIIHIQAEGVLLDYLVLLPRDYYEAPLLQEKITQPCTYLPSANRDSNCLLYKHVAMDGFSSALGSQGKLSNRKGRRRRQARVRRLTPDHPEMAAINGRQVEKMLQLGLRVPRPGPYVLVLEYASEVDTVQNVNILISGQSGGQIQTRANIYSCAYSFLCRSVAVDSSNHVSVLQLSHKTDYKVYAVPAEEFSIEYVDPKVLCVSTHGRFTEDSRHCILRQFDKPTSAWILYAARDGQLSSALAASLQRVENEDWRRRRQTGQFLVRGPQSDGVLLKFPQVKTLNTLSCSELDVRLGDPLTGRYVVVVHYHQPEHPSFPVEVRVNAGREWKGKCGREWQDYILLVPDSSYTPDLLKEKPLDKSTDFIQQCRGEGFYIDPRTSSQFCRDSARSLAAAHNDGALPCNCDKSGSTGAACDPVGGQCPCRQHVIGRQCTKCATGYYGFPYCRPCECGRRLCDEVTGRCICPPQTVKPSCEVCQTQTFSYHPLLGCEGCGCSPNGIKTDAGPDCDRITGQCSCKPRIGGRQCDRCAPGYYRFPECVPCNCNQGGVTPGLCHPDTGRCLCKVSSFYFDPSNLHGCTSCFCFGATDQCQSSSKRRGKFVDMQSWRLESPDKEEVTSVLNTASNTVVADIQELSPTVQTLHWVAPSSYLGDRVRCVFTSENIGSDL</sequence>
<dbReference type="GO" id="GO:0007411">
    <property type="term" value="P:axon guidance"/>
    <property type="evidence" value="ECO:0007669"/>
    <property type="project" value="TreeGrafter"/>
</dbReference>
<dbReference type="PROSITE" id="PS50027">
    <property type="entry name" value="EGF_LAM_2"/>
    <property type="match status" value="6"/>
</dbReference>
<protein>
    <submittedName>
        <fullName evidence="13">Laminin subunit alpha 3</fullName>
    </submittedName>
</protein>
<proteinExistence type="predicted"/>
<dbReference type="Proteomes" id="UP000472265">
    <property type="component" value="Chromosome 21"/>
</dbReference>
<feature type="disulfide bond" evidence="10">
    <location>
        <begin position="1230"/>
        <end position="1242"/>
    </location>
</feature>
<dbReference type="CDD" id="cd00055">
    <property type="entry name" value="EGF_Lam"/>
    <property type="match status" value="11"/>
</dbReference>
<dbReference type="PANTHER" id="PTHR10574">
    <property type="entry name" value="NETRIN/LAMININ-RELATED"/>
    <property type="match status" value="1"/>
</dbReference>
<feature type="disulfide bond" evidence="10">
    <location>
        <begin position="492"/>
        <end position="501"/>
    </location>
</feature>
<reference evidence="13" key="1">
    <citation type="submission" date="2021-04" db="EMBL/GenBank/DDBJ databases">
        <authorList>
            <consortium name="Wellcome Sanger Institute Data Sharing"/>
        </authorList>
    </citation>
    <scope>NUCLEOTIDE SEQUENCE [LARGE SCALE GENOMIC DNA]</scope>
</reference>
<dbReference type="SMART" id="SM00180">
    <property type="entry name" value="EGF_Lam"/>
    <property type="match status" value="11"/>
</dbReference>
<dbReference type="Pfam" id="PF00053">
    <property type="entry name" value="EGF_laminin"/>
    <property type="match status" value="10"/>
</dbReference>
<organism evidence="13 14">
    <name type="scientific">Sparus aurata</name>
    <name type="common">Gilthead sea bream</name>
    <dbReference type="NCBI Taxonomy" id="8175"/>
    <lineage>
        <taxon>Eukaryota</taxon>
        <taxon>Metazoa</taxon>
        <taxon>Chordata</taxon>
        <taxon>Craniata</taxon>
        <taxon>Vertebrata</taxon>
        <taxon>Euteleostomi</taxon>
        <taxon>Actinopterygii</taxon>
        <taxon>Neopterygii</taxon>
        <taxon>Teleostei</taxon>
        <taxon>Neoteleostei</taxon>
        <taxon>Acanthomorphata</taxon>
        <taxon>Eupercaria</taxon>
        <taxon>Spariformes</taxon>
        <taxon>Sparidae</taxon>
        <taxon>Sparus</taxon>
    </lineage>
</organism>
<keyword evidence="8" id="KW-0325">Glycoprotein</keyword>
<dbReference type="FunFam" id="2.10.25.10:FF:000090">
    <property type="entry name" value="laminin subunit alpha"/>
    <property type="match status" value="1"/>
</dbReference>
<feature type="disulfide bond" evidence="10">
    <location>
        <begin position="1232"/>
        <end position="1249"/>
    </location>
</feature>
<dbReference type="FunFam" id="2.10.25.10:FF:000083">
    <property type="entry name" value="Laminin subunit alpha"/>
    <property type="match status" value="2"/>
</dbReference>
<evidence type="ECO:0000256" key="9">
    <source>
        <dbReference type="ARBA" id="ARBA00023292"/>
    </source>
</evidence>
<dbReference type="InterPro" id="IPR000742">
    <property type="entry name" value="EGF"/>
</dbReference>
<dbReference type="InterPro" id="IPR050440">
    <property type="entry name" value="Laminin/Netrin_ECM"/>
</dbReference>
<dbReference type="SMART" id="SM00181">
    <property type="entry name" value="EGF"/>
    <property type="match status" value="5"/>
</dbReference>
<dbReference type="FunFam" id="2.10.25.10:FF:000069">
    <property type="entry name" value="Laminin subunit alpha 1"/>
    <property type="match status" value="1"/>
</dbReference>
<gene>
    <name evidence="13" type="primary">LAMA3</name>
</gene>
<dbReference type="Gene3D" id="2.60.120.260">
    <property type="entry name" value="Galactose-binding domain-like"/>
    <property type="match status" value="1"/>
</dbReference>
<feature type="domain" description="Laminin EGF-like" evidence="11">
    <location>
        <begin position="409"/>
        <end position="452"/>
    </location>
</feature>
<evidence type="ECO:0000256" key="10">
    <source>
        <dbReference type="PROSITE-ProRule" id="PRU00460"/>
    </source>
</evidence>
<name>A0A671YSJ1_SPAAU</name>
<evidence type="ECO:0000256" key="8">
    <source>
        <dbReference type="ARBA" id="ARBA00023180"/>
    </source>
</evidence>
<keyword evidence="4" id="KW-0732">Signal</keyword>
<dbReference type="Pfam" id="PF00055">
    <property type="entry name" value="Laminin_N"/>
    <property type="match status" value="1"/>
</dbReference>
<feature type="disulfide bond" evidence="10">
    <location>
        <begin position="547"/>
        <end position="556"/>
    </location>
</feature>
<dbReference type="PRINTS" id="PR00011">
    <property type="entry name" value="EGFLAMININ"/>
</dbReference>
<feature type="disulfide bond" evidence="10">
    <location>
        <begin position="1251"/>
        <end position="1260"/>
    </location>
</feature>
<dbReference type="GO" id="GO:0009888">
    <property type="term" value="P:tissue development"/>
    <property type="evidence" value="ECO:0007669"/>
    <property type="project" value="TreeGrafter"/>
</dbReference>
<evidence type="ECO:0000313" key="14">
    <source>
        <dbReference type="Proteomes" id="UP000472265"/>
    </source>
</evidence>
<keyword evidence="14" id="KW-1185">Reference proteome</keyword>
<evidence type="ECO:0000256" key="3">
    <source>
        <dbReference type="ARBA" id="ARBA00022530"/>
    </source>
</evidence>
<evidence type="ECO:0000256" key="4">
    <source>
        <dbReference type="ARBA" id="ARBA00022729"/>
    </source>
</evidence>
<feature type="domain" description="Laminin EGF-like" evidence="11">
    <location>
        <begin position="472"/>
        <end position="516"/>
    </location>
</feature>
<dbReference type="GeneTree" id="ENSGT00940000155638"/>
<evidence type="ECO:0000256" key="2">
    <source>
        <dbReference type="ARBA" id="ARBA00022525"/>
    </source>
</evidence>
<keyword evidence="5" id="KW-0677">Repeat</keyword>
<evidence type="ECO:0000256" key="5">
    <source>
        <dbReference type="ARBA" id="ARBA00022737"/>
    </source>
</evidence>
<feature type="domain" description="Laminin EGF-like" evidence="11">
    <location>
        <begin position="527"/>
        <end position="571"/>
    </location>
</feature>
<dbReference type="Gene3D" id="2.10.25.10">
    <property type="entry name" value="Laminin"/>
    <property type="match status" value="9"/>
</dbReference>
<comment type="caution">
    <text evidence="10">Lacks conserved residue(s) required for the propagation of feature annotation.</text>
</comment>
<reference evidence="13" key="2">
    <citation type="submission" date="2025-08" db="UniProtKB">
        <authorList>
            <consortium name="Ensembl"/>
        </authorList>
    </citation>
    <scope>IDENTIFICATION</scope>
</reference>
<dbReference type="InterPro" id="IPR008211">
    <property type="entry name" value="Laminin_N"/>
</dbReference>
<evidence type="ECO:0000256" key="6">
    <source>
        <dbReference type="ARBA" id="ARBA00022869"/>
    </source>
</evidence>
<dbReference type="SUPFAM" id="SSF57196">
    <property type="entry name" value="EGF/Laminin"/>
    <property type="match status" value="10"/>
</dbReference>
<dbReference type="GO" id="GO:0009887">
    <property type="term" value="P:animal organ morphogenesis"/>
    <property type="evidence" value="ECO:0007669"/>
    <property type="project" value="TreeGrafter"/>
</dbReference>
<keyword evidence="2" id="KW-0964">Secreted</keyword>
<dbReference type="GO" id="GO:0005576">
    <property type="term" value="C:extracellular region"/>
    <property type="evidence" value="ECO:0007669"/>
    <property type="project" value="UniProtKB-ARBA"/>
</dbReference>
<feature type="disulfide bond" evidence="10">
    <location>
        <begin position="472"/>
        <end position="484"/>
    </location>
</feature>
<evidence type="ECO:0000259" key="12">
    <source>
        <dbReference type="PROSITE" id="PS51117"/>
    </source>
</evidence>
<evidence type="ECO:0000256" key="1">
    <source>
        <dbReference type="ARBA" id="ARBA00004302"/>
    </source>
</evidence>
<dbReference type="Ensembl" id="ENSSAUT00010069510.1">
    <property type="protein sequence ID" value="ENSSAUP00010066376.1"/>
    <property type="gene ID" value="ENSSAUG00010026450.1"/>
</dbReference>
<evidence type="ECO:0000256" key="7">
    <source>
        <dbReference type="ARBA" id="ARBA00023157"/>
    </source>
</evidence>
<keyword evidence="7 10" id="KW-1015">Disulfide bond</keyword>
<feature type="disulfide bond" evidence="10">
    <location>
        <begin position="428"/>
        <end position="437"/>
    </location>
</feature>
<reference evidence="13" key="3">
    <citation type="submission" date="2025-09" db="UniProtKB">
        <authorList>
            <consortium name="Ensembl"/>
        </authorList>
    </citation>
    <scope>IDENTIFICATION</scope>
</reference>
<feature type="disulfide bond" evidence="10">
    <location>
        <begin position="527"/>
        <end position="539"/>
    </location>
</feature>
<feature type="domain" description="Laminin N-terminal" evidence="12">
    <location>
        <begin position="25"/>
        <end position="278"/>
    </location>
</feature>
<dbReference type="OMA" id="QRESCIC"/>
<comment type="subcellular location">
    <subcellularLocation>
        <location evidence="1">Secreted</location>
        <location evidence="1">Extracellular space</location>
        <location evidence="1">Extracellular matrix</location>
        <location evidence="1">Basement membrane</location>
    </subcellularLocation>
</comment>
<dbReference type="SMART" id="SM00136">
    <property type="entry name" value="LamNT"/>
    <property type="match status" value="1"/>
</dbReference>
<feature type="domain" description="Laminin EGF-like" evidence="11">
    <location>
        <begin position="1230"/>
        <end position="1275"/>
    </location>
</feature>
<dbReference type="InterPro" id="IPR002049">
    <property type="entry name" value="LE_dom"/>
</dbReference>
<evidence type="ECO:0000259" key="11">
    <source>
        <dbReference type="PROSITE" id="PS50027"/>
    </source>
</evidence>
<dbReference type="PANTHER" id="PTHR10574:SF406">
    <property type="entry name" value="LAMININ SUBUNIT ALPHA 5"/>
    <property type="match status" value="1"/>
</dbReference>
<keyword evidence="6" id="KW-0084">Basement membrane</keyword>
<feature type="disulfide bond" evidence="10">
    <location>
        <begin position="1344"/>
        <end position="1353"/>
    </location>
</feature>
<dbReference type="GO" id="GO:0005604">
    <property type="term" value="C:basement membrane"/>
    <property type="evidence" value="ECO:0007669"/>
    <property type="project" value="UniProtKB-SubCell"/>
</dbReference>
<dbReference type="FunFam" id="2.10.25.10:FF:000034">
    <property type="entry name" value="Laminin subunit alpha 3"/>
    <property type="match status" value="1"/>
</dbReference>
<dbReference type="GO" id="GO:0005201">
    <property type="term" value="F:extracellular matrix structural constituent"/>
    <property type="evidence" value="ECO:0007669"/>
    <property type="project" value="TreeGrafter"/>
</dbReference>
<keyword evidence="3" id="KW-0272">Extracellular matrix</keyword>
<dbReference type="PROSITE" id="PS51117">
    <property type="entry name" value="LAMININ_NTER"/>
    <property type="match status" value="1"/>
</dbReference>
<dbReference type="FunFam" id="2.10.25.10:FF:000388">
    <property type="entry name" value="Laminin subunit alpha"/>
    <property type="match status" value="1"/>
</dbReference>
<accession>A0A671YSJ1</accession>
<feature type="domain" description="Laminin EGF-like" evidence="11">
    <location>
        <begin position="624"/>
        <end position="676"/>
    </location>
</feature>
<dbReference type="FunFam" id="2.10.25.10:FF:000011">
    <property type="entry name" value="Cadherin EGF LAG seven-pass G-type receptor"/>
    <property type="match status" value="1"/>
</dbReference>
<keyword evidence="9 10" id="KW-0424">Laminin EGF-like domain</keyword>
<feature type="domain" description="Laminin EGF-like" evidence="11">
    <location>
        <begin position="1320"/>
        <end position="1368"/>
    </location>
</feature>
<dbReference type="PROSITE" id="PS01248">
    <property type="entry name" value="EGF_LAM_1"/>
    <property type="match status" value="3"/>
</dbReference>
<evidence type="ECO:0000313" key="13">
    <source>
        <dbReference type="Ensembl" id="ENSSAUP00010066376.1"/>
    </source>
</evidence>
<feature type="disulfide bond" evidence="10">
    <location>
        <begin position="647"/>
        <end position="656"/>
    </location>
</feature>
<dbReference type="FunFam" id="2.60.120.260:FF:000092">
    <property type="entry name" value="Laminin subunit alpha-3"/>
    <property type="match status" value="1"/>
</dbReference>